<dbReference type="EMBL" id="PTIX01000007">
    <property type="protein sequence ID" value="PPK67343.1"/>
    <property type="molecule type" value="Genomic_DNA"/>
</dbReference>
<gene>
    <name evidence="1" type="ORF">CLV40_1076</name>
</gene>
<name>A0A2S6GQA1_9PSEU</name>
<dbReference type="AlphaFoldDB" id="A0A2S6GQA1"/>
<dbReference type="Proteomes" id="UP000239203">
    <property type="component" value="Unassembled WGS sequence"/>
</dbReference>
<evidence type="ECO:0000313" key="2">
    <source>
        <dbReference type="Proteomes" id="UP000239203"/>
    </source>
</evidence>
<dbReference type="RefSeq" id="WP_146108035.1">
    <property type="nucleotide sequence ID" value="NZ_CP154825.1"/>
</dbReference>
<sequence>MSGPRTSTTRPRRGVVPLVSGAAVVVLLAAAAQGGIAGPLLRAAGLVADEPAYTELAFVDPDRLGTRLAATGGLVDSTFAIHNHEGTDTTYPWSVVLRDGERVEVIADGERTVPAGTGVTVPVSVALTCPSHARVEVRVAVPARSIDFLAPCPQGER</sequence>
<proteinExistence type="predicted"/>
<comment type="caution">
    <text evidence="1">The sequence shown here is derived from an EMBL/GenBank/DDBJ whole genome shotgun (WGS) entry which is preliminary data.</text>
</comment>
<reference evidence="1 2" key="1">
    <citation type="submission" date="2018-02" db="EMBL/GenBank/DDBJ databases">
        <title>Genomic Encyclopedia of Archaeal and Bacterial Type Strains, Phase II (KMG-II): from individual species to whole genera.</title>
        <authorList>
            <person name="Goeker M."/>
        </authorList>
    </citation>
    <scope>NUCLEOTIDE SEQUENCE [LARGE SCALE GENOMIC DNA]</scope>
    <source>
        <strain evidence="1 2">YU 961-1</strain>
    </source>
</reference>
<keyword evidence="2" id="KW-1185">Reference proteome</keyword>
<protein>
    <submittedName>
        <fullName evidence="1">Uncharacterized protein</fullName>
    </submittedName>
</protein>
<organism evidence="1 2">
    <name type="scientific">Actinokineospora auranticolor</name>
    <dbReference type="NCBI Taxonomy" id="155976"/>
    <lineage>
        <taxon>Bacteria</taxon>
        <taxon>Bacillati</taxon>
        <taxon>Actinomycetota</taxon>
        <taxon>Actinomycetes</taxon>
        <taxon>Pseudonocardiales</taxon>
        <taxon>Pseudonocardiaceae</taxon>
        <taxon>Actinokineospora</taxon>
    </lineage>
</organism>
<evidence type="ECO:0000313" key="1">
    <source>
        <dbReference type="EMBL" id="PPK67343.1"/>
    </source>
</evidence>
<accession>A0A2S6GQA1</accession>